<dbReference type="CDD" id="cd07989">
    <property type="entry name" value="LPLAT_AGPAT-like"/>
    <property type="match status" value="1"/>
</dbReference>
<keyword evidence="7" id="KW-1185">Reference proteome</keyword>
<accession>A0AA37RXR9</accession>
<comment type="caution">
    <text evidence="6">The sequence shown here is derived from an EMBL/GenBank/DDBJ whole genome shotgun (WGS) entry which is preliminary data.</text>
</comment>
<organism evidence="6 7">
    <name type="scientific">Paraferrimonas sedimenticola</name>
    <dbReference type="NCBI Taxonomy" id="375674"/>
    <lineage>
        <taxon>Bacteria</taxon>
        <taxon>Pseudomonadati</taxon>
        <taxon>Pseudomonadota</taxon>
        <taxon>Gammaproteobacteria</taxon>
        <taxon>Alteromonadales</taxon>
        <taxon>Ferrimonadaceae</taxon>
        <taxon>Paraferrimonas</taxon>
    </lineage>
</organism>
<sequence length="277" mass="31502">MELEAKMFGEVNRFFRIISSAISFTLFGIGGLLLSYLWFPLIRIVYQDKSQRELACQTSISRCFRFFTEMMRALRILDLNISNLNRLQNSQACIVVANHPTLIDVVILIGYMRQCDCIVKAELWKNPFMRHVVSMAGYIPNQSESLIEECQNKLAQGRKLLVFPEGTRTLPGQPVQCKRGAAQLAVRCQAQVQPVTIGCHPLALYKGSRWYQMPKSPMQFDINVGLPQETTELLRTSPAPSTAARKLTRYFDVALQPTISKNIEIKEFFCAKPRTTS</sequence>
<dbReference type="PANTHER" id="PTHR10434">
    <property type="entry name" value="1-ACYL-SN-GLYCEROL-3-PHOSPHATE ACYLTRANSFERASE"/>
    <property type="match status" value="1"/>
</dbReference>
<dbReference type="Proteomes" id="UP001161422">
    <property type="component" value="Unassembled WGS sequence"/>
</dbReference>
<keyword evidence="4" id="KW-1133">Transmembrane helix</keyword>
<gene>
    <name evidence="6" type="ORF">GCM10007895_23340</name>
</gene>
<evidence type="ECO:0000256" key="4">
    <source>
        <dbReference type="SAM" id="Phobius"/>
    </source>
</evidence>
<keyword evidence="4" id="KW-0812">Transmembrane</keyword>
<keyword evidence="4" id="KW-0472">Membrane</keyword>
<evidence type="ECO:0000259" key="5">
    <source>
        <dbReference type="SMART" id="SM00563"/>
    </source>
</evidence>
<evidence type="ECO:0000256" key="1">
    <source>
        <dbReference type="ARBA" id="ARBA00005189"/>
    </source>
</evidence>
<keyword evidence="2" id="KW-0808">Transferase</keyword>
<reference evidence="6" key="1">
    <citation type="journal article" date="2014" name="Int. J. Syst. Evol. Microbiol.">
        <title>Complete genome sequence of Corynebacterium casei LMG S-19264T (=DSM 44701T), isolated from a smear-ripened cheese.</title>
        <authorList>
            <consortium name="US DOE Joint Genome Institute (JGI-PGF)"/>
            <person name="Walter F."/>
            <person name="Albersmeier A."/>
            <person name="Kalinowski J."/>
            <person name="Ruckert C."/>
        </authorList>
    </citation>
    <scope>NUCLEOTIDE SEQUENCE</scope>
    <source>
        <strain evidence="6">NBRC 101628</strain>
    </source>
</reference>
<evidence type="ECO:0000313" key="7">
    <source>
        <dbReference type="Proteomes" id="UP001161422"/>
    </source>
</evidence>
<evidence type="ECO:0000313" key="6">
    <source>
        <dbReference type="EMBL" id="GLP97028.1"/>
    </source>
</evidence>
<dbReference type="PANTHER" id="PTHR10434:SF66">
    <property type="entry name" value="PHOSPHOLIPID_GLYCEROL ACYLTRANSFERASE DOMAIN-CONTAINING PROTEIN"/>
    <property type="match status" value="1"/>
</dbReference>
<comment type="pathway">
    <text evidence="1">Lipid metabolism.</text>
</comment>
<feature type="domain" description="Phospholipid/glycerol acyltransferase" evidence="5">
    <location>
        <begin position="93"/>
        <end position="200"/>
    </location>
</feature>
<dbReference type="Pfam" id="PF01553">
    <property type="entry name" value="Acyltransferase"/>
    <property type="match status" value="1"/>
</dbReference>
<dbReference type="InterPro" id="IPR002123">
    <property type="entry name" value="Plipid/glycerol_acylTrfase"/>
</dbReference>
<dbReference type="SMART" id="SM00563">
    <property type="entry name" value="PlsC"/>
    <property type="match status" value="1"/>
</dbReference>
<keyword evidence="3 6" id="KW-0012">Acyltransferase</keyword>
<evidence type="ECO:0000256" key="3">
    <source>
        <dbReference type="ARBA" id="ARBA00023315"/>
    </source>
</evidence>
<proteinExistence type="predicted"/>
<dbReference type="GO" id="GO:0006654">
    <property type="term" value="P:phosphatidic acid biosynthetic process"/>
    <property type="evidence" value="ECO:0007669"/>
    <property type="project" value="TreeGrafter"/>
</dbReference>
<dbReference type="EMBL" id="BSNC01000005">
    <property type="protein sequence ID" value="GLP97028.1"/>
    <property type="molecule type" value="Genomic_DNA"/>
</dbReference>
<evidence type="ECO:0000256" key="2">
    <source>
        <dbReference type="ARBA" id="ARBA00022679"/>
    </source>
</evidence>
<dbReference type="SUPFAM" id="SSF69593">
    <property type="entry name" value="Glycerol-3-phosphate (1)-acyltransferase"/>
    <property type="match status" value="1"/>
</dbReference>
<dbReference type="AlphaFoldDB" id="A0AA37RXR9"/>
<reference evidence="6" key="2">
    <citation type="submission" date="2023-01" db="EMBL/GenBank/DDBJ databases">
        <title>Draft genome sequence of Paraferrimonas sedimenticola strain NBRC 101628.</title>
        <authorList>
            <person name="Sun Q."/>
            <person name="Mori K."/>
        </authorList>
    </citation>
    <scope>NUCLEOTIDE SEQUENCE</scope>
    <source>
        <strain evidence="6">NBRC 101628</strain>
    </source>
</reference>
<name>A0AA37RXR9_9GAMM</name>
<protein>
    <submittedName>
        <fullName evidence="6">1-acyl-sn-glycerol-3-phosphate acyltransferase</fullName>
    </submittedName>
</protein>
<dbReference type="GO" id="GO:0003841">
    <property type="term" value="F:1-acylglycerol-3-phosphate O-acyltransferase activity"/>
    <property type="evidence" value="ECO:0007669"/>
    <property type="project" value="TreeGrafter"/>
</dbReference>
<feature type="transmembrane region" description="Helical" evidence="4">
    <location>
        <begin position="21"/>
        <end position="39"/>
    </location>
</feature>